<dbReference type="EMBL" id="GBEZ01003850">
    <property type="protein sequence ID" value="JAC81319.1"/>
    <property type="molecule type" value="Transcribed_RNA"/>
</dbReference>
<evidence type="ECO:0000313" key="2">
    <source>
        <dbReference type="EMBL" id="JAC81319.1"/>
    </source>
</evidence>
<name>A0A061SE33_9CHLO</name>
<dbReference type="AlphaFoldDB" id="A0A061SE33"/>
<gene>
    <name evidence="1" type="ORF">TSPGSL018_23756</name>
    <name evidence="2" type="ORF">TSPGSL018_8210</name>
</gene>
<organism evidence="2">
    <name type="scientific">Tetraselmis sp. GSL018</name>
    <dbReference type="NCBI Taxonomy" id="582737"/>
    <lineage>
        <taxon>Eukaryota</taxon>
        <taxon>Viridiplantae</taxon>
        <taxon>Chlorophyta</taxon>
        <taxon>core chlorophytes</taxon>
        <taxon>Chlorodendrophyceae</taxon>
        <taxon>Chlorodendrales</taxon>
        <taxon>Chlorodendraceae</taxon>
        <taxon>Tetraselmis</taxon>
    </lineage>
</organism>
<accession>A0A061SE33</accession>
<reference evidence="2" key="1">
    <citation type="submission" date="2014-05" db="EMBL/GenBank/DDBJ databases">
        <title>The transcriptome of the halophilic microalga Tetraselmis sp. GSL018 isolated from the Great Salt Lake, Utah.</title>
        <authorList>
            <person name="Jinkerson R.E."/>
            <person name="D'Adamo S."/>
            <person name="Posewitz M.C."/>
        </authorList>
    </citation>
    <scope>NUCLEOTIDE SEQUENCE</scope>
    <source>
        <strain evidence="2">GSL018</strain>
    </source>
</reference>
<proteinExistence type="predicted"/>
<sequence>MYYGCGSYYSLLQACRETCNAQWIKKRVDELRPDNCQSSVYYSTLRTRPDTCYTDLAIEFRFECNGYGNNFYCCCEGYGINCR</sequence>
<evidence type="ECO:0000313" key="1">
    <source>
        <dbReference type="EMBL" id="JAC75216.1"/>
    </source>
</evidence>
<dbReference type="EMBL" id="GBEZ01010461">
    <property type="protein sequence ID" value="JAC75216.1"/>
    <property type="molecule type" value="Transcribed_RNA"/>
</dbReference>
<protein>
    <submittedName>
        <fullName evidence="2">Uncharacterized protein</fullName>
    </submittedName>
</protein>